<evidence type="ECO:0000313" key="2">
    <source>
        <dbReference type="Proteomes" id="UP001500831"/>
    </source>
</evidence>
<dbReference type="EMBL" id="BAAAVI010000053">
    <property type="protein sequence ID" value="GAA2894498.1"/>
    <property type="molecule type" value="Genomic_DNA"/>
</dbReference>
<dbReference type="InterPro" id="IPR029069">
    <property type="entry name" value="HotDog_dom_sf"/>
</dbReference>
<dbReference type="CDD" id="cd03440">
    <property type="entry name" value="hot_dog"/>
    <property type="match status" value="1"/>
</dbReference>
<proteinExistence type="predicted"/>
<gene>
    <name evidence="1" type="ORF">GCM10010517_59200</name>
</gene>
<evidence type="ECO:0008006" key="3">
    <source>
        <dbReference type="Google" id="ProtNLM"/>
    </source>
</evidence>
<name>A0ABN3W7E1_9ACTN</name>
<organism evidence="1 2">
    <name type="scientific">Streptosporangium fragile</name>
    <dbReference type="NCBI Taxonomy" id="46186"/>
    <lineage>
        <taxon>Bacteria</taxon>
        <taxon>Bacillati</taxon>
        <taxon>Actinomycetota</taxon>
        <taxon>Actinomycetes</taxon>
        <taxon>Streptosporangiales</taxon>
        <taxon>Streptosporangiaceae</taxon>
        <taxon>Streptosporangium</taxon>
    </lineage>
</organism>
<dbReference type="Gene3D" id="3.10.129.10">
    <property type="entry name" value="Hotdog Thioesterase"/>
    <property type="match status" value="1"/>
</dbReference>
<protein>
    <recommendedName>
        <fullName evidence="3">Thioesterase family protein</fullName>
    </recommendedName>
</protein>
<comment type="caution">
    <text evidence="1">The sequence shown here is derived from an EMBL/GenBank/DDBJ whole genome shotgun (WGS) entry which is preliminary data.</text>
</comment>
<keyword evidence="2" id="KW-1185">Reference proteome</keyword>
<dbReference type="SUPFAM" id="SSF54637">
    <property type="entry name" value="Thioesterase/thiol ester dehydrase-isomerase"/>
    <property type="match status" value="1"/>
</dbReference>
<accession>A0ABN3W7E1</accession>
<sequence length="234" mass="25023">MKTPIHEVRVPERFRGPEGTANGGWISGLVASYLPAGRAVEVTLRAPTPLETVLRIECAPPRVRLLHGSELLVEAGTVDDDPLPPPFVSPEQAAAAERNFPGMDVHPFPGCFVCGDRKPGEGLRIHPGPTGEPGMFAALWHVHHGLAEWSQTLPLCHVWGALDCPTGWTHLIGGGAALLGRLTAHVRRPVRPGATYVVVARNEGTERRKRFASGAVYELGGRLVGASSATWIAV</sequence>
<evidence type="ECO:0000313" key="1">
    <source>
        <dbReference type="EMBL" id="GAA2894498.1"/>
    </source>
</evidence>
<reference evidence="1 2" key="1">
    <citation type="journal article" date="2019" name="Int. J. Syst. Evol. Microbiol.">
        <title>The Global Catalogue of Microorganisms (GCM) 10K type strain sequencing project: providing services to taxonomists for standard genome sequencing and annotation.</title>
        <authorList>
            <consortium name="The Broad Institute Genomics Platform"/>
            <consortium name="The Broad Institute Genome Sequencing Center for Infectious Disease"/>
            <person name="Wu L."/>
            <person name="Ma J."/>
        </authorList>
    </citation>
    <scope>NUCLEOTIDE SEQUENCE [LARGE SCALE GENOMIC DNA]</scope>
    <source>
        <strain evidence="1 2">JCM 6242</strain>
    </source>
</reference>
<dbReference type="RefSeq" id="WP_344978432.1">
    <property type="nucleotide sequence ID" value="NZ_BAAAVI010000053.1"/>
</dbReference>
<dbReference type="Proteomes" id="UP001500831">
    <property type="component" value="Unassembled WGS sequence"/>
</dbReference>